<feature type="compositionally biased region" description="Pro residues" evidence="1">
    <location>
        <begin position="78"/>
        <end position="88"/>
    </location>
</feature>
<organism evidence="3 4">
    <name type="scientific">Coptis chinensis</name>
    <dbReference type="NCBI Taxonomy" id="261450"/>
    <lineage>
        <taxon>Eukaryota</taxon>
        <taxon>Viridiplantae</taxon>
        <taxon>Streptophyta</taxon>
        <taxon>Embryophyta</taxon>
        <taxon>Tracheophyta</taxon>
        <taxon>Spermatophyta</taxon>
        <taxon>Magnoliopsida</taxon>
        <taxon>Ranunculales</taxon>
        <taxon>Ranunculaceae</taxon>
        <taxon>Coptidoideae</taxon>
        <taxon>Coptis</taxon>
    </lineage>
</organism>
<feature type="signal peptide" evidence="2">
    <location>
        <begin position="1"/>
        <end position="16"/>
    </location>
</feature>
<feature type="chain" id="PRO_5032702482" evidence="2">
    <location>
        <begin position="17"/>
        <end position="136"/>
    </location>
</feature>
<evidence type="ECO:0000256" key="1">
    <source>
        <dbReference type="SAM" id="MobiDB-lite"/>
    </source>
</evidence>
<dbReference type="AlphaFoldDB" id="A0A835LMH7"/>
<keyword evidence="4" id="KW-1185">Reference proteome</keyword>
<dbReference type="EMBL" id="JADFTS010000006">
    <property type="protein sequence ID" value="KAF9600415.1"/>
    <property type="molecule type" value="Genomic_DNA"/>
</dbReference>
<evidence type="ECO:0000313" key="3">
    <source>
        <dbReference type="EMBL" id="KAF9600415.1"/>
    </source>
</evidence>
<evidence type="ECO:0000256" key="2">
    <source>
        <dbReference type="SAM" id="SignalP"/>
    </source>
</evidence>
<keyword evidence="2" id="KW-0732">Signal</keyword>
<dbReference type="Proteomes" id="UP000631114">
    <property type="component" value="Unassembled WGS sequence"/>
</dbReference>
<sequence length="136" mass="15524">MLLLLLVIFSSRISIGQRDDPICLIHGPGKLHRPWASNVQAHGRPHDTFRATNYIPVQHNTRPARKNVVTADQGAPHSPDPVDSPPLSPCRQPRRSLVQLSLMELQKKIMGYQVHELTYEPMMEVWYTPTHFMLSI</sequence>
<accession>A0A835LMH7</accession>
<gene>
    <name evidence="3" type="ORF">IFM89_009330</name>
</gene>
<name>A0A835LMH7_9MAGN</name>
<protein>
    <submittedName>
        <fullName evidence="3">Uncharacterized protein</fullName>
    </submittedName>
</protein>
<proteinExistence type="predicted"/>
<feature type="region of interest" description="Disordered" evidence="1">
    <location>
        <begin position="68"/>
        <end position="90"/>
    </location>
</feature>
<comment type="caution">
    <text evidence="3">The sequence shown here is derived from an EMBL/GenBank/DDBJ whole genome shotgun (WGS) entry which is preliminary data.</text>
</comment>
<reference evidence="3 4" key="1">
    <citation type="submission" date="2020-10" db="EMBL/GenBank/DDBJ databases">
        <title>The Coptis chinensis genome and diversification of protoberbering-type alkaloids.</title>
        <authorList>
            <person name="Wang B."/>
            <person name="Shu S."/>
            <person name="Song C."/>
            <person name="Liu Y."/>
        </authorList>
    </citation>
    <scope>NUCLEOTIDE SEQUENCE [LARGE SCALE GENOMIC DNA]</scope>
    <source>
        <strain evidence="3">HL-2020</strain>
        <tissue evidence="3">Leaf</tissue>
    </source>
</reference>
<evidence type="ECO:0000313" key="4">
    <source>
        <dbReference type="Proteomes" id="UP000631114"/>
    </source>
</evidence>